<comment type="similarity">
    <text evidence="2">Belongs to the short-chain dehydrogenases/reductases (SDR) family.</text>
</comment>
<feature type="region of interest" description="Disordered" evidence="3">
    <location>
        <begin position="1"/>
        <end position="20"/>
    </location>
</feature>
<evidence type="ECO:0000313" key="4">
    <source>
        <dbReference type="EMBL" id="KAK1934568.1"/>
    </source>
</evidence>
<evidence type="ECO:0000256" key="3">
    <source>
        <dbReference type="SAM" id="MobiDB-lite"/>
    </source>
</evidence>
<organism evidence="4 5">
    <name type="scientific">Phytophthora citrophthora</name>
    <dbReference type="NCBI Taxonomy" id="4793"/>
    <lineage>
        <taxon>Eukaryota</taxon>
        <taxon>Sar</taxon>
        <taxon>Stramenopiles</taxon>
        <taxon>Oomycota</taxon>
        <taxon>Peronosporomycetes</taxon>
        <taxon>Peronosporales</taxon>
        <taxon>Peronosporaceae</taxon>
        <taxon>Phytophthora</taxon>
    </lineage>
</organism>
<dbReference type="GO" id="GO:0016491">
    <property type="term" value="F:oxidoreductase activity"/>
    <property type="evidence" value="ECO:0007669"/>
    <property type="project" value="UniProtKB-KW"/>
</dbReference>
<protein>
    <submittedName>
        <fullName evidence="4">Retinol dehydrogenase 12</fullName>
    </submittedName>
</protein>
<proteinExistence type="inferred from homology"/>
<sequence>MGNNSSTDTRPQVPDNWDASHITSQKGKLVVITGANSGIGYEASLELARKGADVVLACRSEARGKQAEKDIREALASTPDAGTVKFMMLDVSDLGSVQKFAHEFKATHDRLDLLINNAGVMAVPFSKTVDGYERQFATNHLGHFALTAQLFPLLKASTPSRVVNVSSLAHSSATLKRFKSGSGIMYPSDKGYSRTDVYAESKLSNLLFTFELTRRLKAENVTGVTTVVCHPGVTATNLLTAPSTEGSWLGKLMWSVAGWFPLYQDVATGTLPTLYAATGSDVQSDDFYGASKFFQMRGPAKRVEAKETAYDKEAAKNLWDESERLAKLQFDVKN</sequence>
<evidence type="ECO:0000256" key="1">
    <source>
        <dbReference type="ARBA" id="ARBA00023002"/>
    </source>
</evidence>
<dbReference type="Gene3D" id="3.40.50.720">
    <property type="entry name" value="NAD(P)-binding Rossmann-like Domain"/>
    <property type="match status" value="1"/>
</dbReference>
<accession>A0AAD9LFD0</accession>
<dbReference type="PRINTS" id="PR00080">
    <property type="entry name" value="SDRFAMILY"/>
</dbReference>
<gene>
    <name evidence="4" type="ORF">P3T76_011177</name>
</gene>
<dbReference type="AlphaFoldDB" id="A0AAD9LFD0"/>
<dbReference type="PANTHER" id="PTHR43157">
    <property type="entry name" value="PHOSPHATIDYLINOSITOL-GLYCAN BIOSYNTHESIS CLASS F PROTEIN-RELATED"/>
    <property type="match status" value="1"/>
</dbReference>
<dbReference type="SUPFAM" id="SSF51735">
    <property type="entry name" value="NAD(P)-binding Rossmann-fold domains"/>
    <property type="match status" value="1"/>
</dbReference>
<dbReference type="EMBL" id="JASMQC010000025">
    <property type="protein sequence ID" value="KAK1934568.1"/>
    <property type="molecule type" value="Genomic_DNA"/>
</dbReference>
<keyword evidence="1" id="KW-0560">Oxidoreductase</keyword>
<dbReference type="NCBIfam" id="NF004846">
    <property type="entry name" value="PRK06197.1"/>
    <property type="match status" value="1"/>
</dbReference>
<evidence type="ECO:0000313" key="5">
    <source>
        <dbReference type="Proteomes" id="UP001259832"/>
    </source>
</evidence>
<dbReference type="InterPro" id="IPR002347">
    <property type="entry name" value="SDR_fam"/>
</dbReference>
<dbReference type="Pfam" id="PF00106">
    <property type="entry name" value="adh_short"/>
    <property type="match status" value="1"/>
</dbReference>
<reference evidence="4" key="1">
    <citation type="submission" date="2023-08" db="EMBL/GenBank/DDBJ databases">
        <title>Reference Genome Resource for the Citrus Pathogen Phytophthora citrophthora.</title>
        <authorList>
            <person name="Moller H."/>
            <person name="Coetzee B."/>
            <person name="Rose L.J."/>
            <person name="Van Niekerk J.M."/>
        </authorList>
    </citation>
    <scope>NUCLEOTIDE SEQUENCE</scope>
    <source>
        <strain evidence="4">STE-U-9442</strain>
    </source>
</reference>
<keyword evidence="5" id="KW-1185">Reference proteome</keyword>
<evidence type="ECO:0000256" key="2">
    <source>
        <dbReference type="RuleBase" id="RU000363"/>
    </source>
</evidence>
<dbReference type="CDD" id="cd05327">
    <property type="entry name" value="retinol-DH_like_SDR_c_like"/>
    <property type="match status" value="1"/>
</dbReference>
<dbReference type="InterPro" id="IPR036291">
    <property type="entry name" value="NAD(P)-bd_dom_sf"/>
</dbReference>
<comment type="caution">
    <text evidence="4">The sequence shown here is derived from an EMBL/GenBank/DDBJ whole genome shotgun (WGS) entry which is preliminary data.</text>
</comment>
<name>A0AAD9LFD0_9STRA</name>
<dbReference type="Proteomes" id="UP001259832">
    <property type="component" value="Unassembled WGS sequence"/>
</dbReference>
<dbReference type="PRINTS" id="PR00081">
    <property type="entry name" value="GDHRDH"/>
</dbReference>
<feature type="compositionally biased region" description="Polar residues" evidence="3">
    <location>
        <begin position="1"/>
        <end position="10"/>
    </location>
</feature>
<dbReference type="PANTHER" id="PTHR43157:SF31">
    <property type="entry name" value="PHOSPHATIDYLINOSITOL-GLYCAN BIOSYNTHESIS CLASS F PROTEIN"/>
    <property type="match status" value="1"/>
</dbReference>